<sequence>MEYSLFFFYPTPVFFSLLCYSQRSFFGSFIGIQSSDRPYTYIRGCTSTVIAVMDNQPREMEFLFTESICVSLPLSFIWPSIQTDELVHACTCTSDGCNTNMTANASTLHLRLCVILISLIILFDKKYFTL</sequence>
<dbReference type="EMBL" id="JBGFUD010005124">
    <property type="protein sequence ID" value="MFH4980130.1"/>
    <property type="molecule type" value="Genomic_DNA"/>
</dbReference>
<dbReference type="AlphaFoldDB" id="A0ABD6EV59"/>
<evidence type="ECO:0000313" key="1">
    <source>
        <dbReference type="EMBL" id="MFH4980130.1"/>
    </source>
</evidence>
<comment type="caution">
    <text evidence="1">The sequence shown here is derived from an EMBL/GenBank/DDBJ whole genome shotgun (WGS) entry which is preliminary data.</text>
</comment>
<dbReference type="InterPro" id="IPR010558">
    <property type="entry name" value="Ly-6-related"/>
</dbReference>
<dbReference type="PANTHER" id="PTHR34722">
    <property type="entry name" value="HOMOLOG OF ODR-2 (TWO)-RELATED"/>
    <property type="match status" value="1"/>
</dbReference>
<gene>
    <name evidence="1" type="ORF">AB6A40_006839</name>
</gene>
<evidence type="ECO:0000313" key="2">
    <source>
        <dbReference type="Proteomes" id="UP001608902"/>
    </source>
</evidence>
<reference evidence="1 2" key="1">
    <citation type="submission" date="2024-08" db="EMBL/GenBank/DDBJ databases">
        <title>Gnathostoma spinigerum genome.</title>
        <authorList>
            <person name="Gonzalez-Bertolin B."/>
            <person name="Monzon S."/>
            <person name="Zaballos A."/>
            <person name="Jimenez P."/>
            <person name="Dekumyoy P."/>
            <person name="Varona S."/>
            <person name="Cuesta I."/>
            <person name="Sumanam S."/>
            <person name="Adisakwattana P."/>
            <person name="Gasser R.B."/>
            <person name="Hernandez-Gonzalez A."/>
            <person name="Young N.D."/>
            <person name="Perteguer M.J."/>
        </authorList>
    </citation>
    <scope>NUCLEOTIDE SEQUENCE [LARGE SCALE GENOMIC DNA]</scope>
    <source>
        <strain evidence="1">AL3</strain>
        <tissue evidence="1">Liver</tissue>
    </source>
</reference>
<protein>
    <submittedName>
        <fullName evidence="1">Uncharacterized protein</fullName>
    </submittedName>
</protein>
<keyword evidence="2" id="KW-1185">Reference proteome</keyword>
<dbReference type="Pfam" id="PF06579">
    <property type="entry name" value="Ly-6_related"/>
    <property type="match status" value="1"/>
</dbReference>
<organism evidence="1 2">
    <name type="scientific">Gnathostoma spinigerum</name>
    <dbReference type="NCBI Taxonomy" id="75299"/>
    <lineage>
        <taxon>Eukaryota</taxon>
        <taxon>Metazoa</taxon>
        <taxon>Ecdysozoa</taxon>
        <taxon>Nematoda</taxon>
        <taxon>Chromadorea</taxon>
        <taxon>Rhabditida</taxon>
        <taxon>Spirurina</taxon>
        <taxon>Gnathostomatomorpha</taxon>
        <taxon>Gnathostomatoidea</taxon>
        <taxon>Gnathostomatidae</taxon>
        <taxon>Gnathostoma</taxon>
    </lineage>
</organism>
<name>A0ABD6EV59_9BILA</name>
<accession>A0ABD6EV59</accession>
<proteinExistence type="predicted"/>
<dbReference type="Proteomes" id="UP001608902">
    <property type="component" value="Unassembled WGS sequence"/>
</dbReference>
<dbReference type="PANTHER" id="PTHR34722:SF9">
    <property type="entry name" value="HOMOLOG OF ODR-2 (TWO)"/>
    <property type="match status" value="1"/>
</dbReference>